<evidence type="ECO:0000256" key="9">
    <source>
        <dbReference type="ARBA" id="ARBA00048743"/>
    </source>
</evidence>
<keyword evidence="13" id="KW-1185">Reference proteome</keyword>
<evidence type="ECO:0000313" key="13">
    <source>
        <dbReference type="Proteomes" id="UP001499884"/>
    </source>
</evidence>
<evidence type="ECO:0000256" key="2">
    <source>
        <dbReference type="ARBA" id="ARBA00012980"/>
    </source>
</evidence>
<gene>
    <name evidence="10" type="primary">tmk</name>
    <name evidence="12" type="ORF">GCM10023082_06030</name>
</gene>
<dbReference type="InterPro" id="IPR027417">
    <property type="entry name" value="P-loop_NTPase"/>
</dbReference>
<evidence type="ECO:0000256" key="6">
    <source>
        <dbReference type="ARBA" id="ARBA00022741"/>
    </source>
</evidence>
<protein>
    <recommendedName>
        <fullName evidence="3 10">Thymidylate kinase</fullName>
        <ecNumber evidence="2 10">2.7.4.9</ecNumber>
    </recommendedName>
    <alternativeName>
        <fullName evidence="10">dTMP kinase</fullName>
    </alternativeName>
</protein>
<proteinExistence type="inferred from homology"/>
<evidence type="ECO:0000256" key="5">
    <source>
        <dbReference type="ARBA" id="ARBA00022727"/>
    </source>
</evidence>
<evidence type="ECO:0000256" key="3">
    <source>
        <dbReference type="ARBA" id="ARBA00017144"/>
    </source>
</evidence>
<dbReference type="InterPro" id="IPR018094">
    <property type="entry name" value="Thymidylate_kinase"/>
</dbReference>
<reference evidence="13" key="1">
    <citation type="journal article" date="2019" name="Int. J. Syst. Evol. Microbiol.">
        <title>The Global Catalogue of Microorganisms (GCM) 10K type strain sequencing project: providing services to taxonomists for standard genome sequencing and annotation.</title>
        <authorList>
            <consortium name="The Broad Institute Genomics Platform"/>
            <consortium name="The Broad Institute Genome Sequencing Center for Infectious Disease"/>
            <person name="Wu L."/>
            <person name="Ma J."/>
        </authorList>
    </citation>
    <scope>NUCLEOTIDE SEQUENCE [LARGE SCALE GENOMIC DNA]</scope>
    <source>
        <strain evidence="13">JCM 30846</strain>
    </source>
</reference>
<keyword evidence="7 10" id="KW-0418">Kinase</keyword>
<evidence type="ECO:0000256" key="7">
    <source>
        <dbReference type="ARBA" id="ARBA00022777"/>
    </source>
</evidence>
<dbReference type="InterPro" id="IPR039430">
    <property type="entry name" value="Thymidylate_kin-like_dom"/>
</dbReference>
<accession>A0ABP7DYJ6</accession>
<comment type="function">
    <text evidence="10">Phosphorylation of dTMP to form dTDP in both de novo and salvage pathways of dTTP synthesis.</text>
</comment>
<dbReference type="Proteomes" id="UP001499884">
    <property type="component" value="Unassembled WGS sequence"/>
</dbReference>
<comment type="catalytic activity">
    <reaction evidence="9 10">
        <text>dTMP + ATP = dTDP + ADP</text>
        <dbReference type="Rhea" id="RHEA:13517"/>
        <dbReference type="ChEBI" id="CHEBI:30616"/>
        <dbReference type="ChEBI" id="CHEBI:58369"/>
        <dbReference type="ChEBI" id="CHEBI:63528"/>
        <dbReference type="ChEBI" id="CHEBI:456216"/>
        <dbReference type="EC" id="2.7.4.9"/>
    </reaction>
</comment>
<evidence type="ECO:0000256" key="1">
    <source>
        <dbReference type="ARBA" id="ARBA00009776"/>
    </source>
</evidence>
<dbReference type="HAMAP" id="MF_00165">
    <property type="entry name" value="Thymidylate_kinase"/>
    <property type="match status" value="1"/>
</dbReference>
<dbReference type="SUPFAM" id="SSF52540">
    <property type="entry name" value="P-loop containing nucleoside triphosphate hydrolases"/>
    <property type="match status" value="1"/>
</dbReference>
<dbReference type="RefSeq" id="WP_345641032.1">
    <property type="nucleotide sequence ID" value="NZ_BAABEP010000002.1"/>
</dbReference>
<comment type="caution">
    <text evidence="12">The sequence shown here is derived from an EMBL/GenBank/DDBJ whole genome shotgun (WGS) entry which is preliminary data.</text>
</comment>
<evidence type="ECO:0000313" key="12">
    <source>
        <dbReference type="EMBL" id="GAA3710961.1"/>
    </source>
</evidence>
<feature type="domain" description="Thymidylate kinase-like" evidence="11">
    <location>
        <begin position="20"/>
        <end position="204"/>
    </location>
</feature>
<keyword evidence="8 10" id="KW-0067">ATP-binding</keyword>
<dbReference type="Pfam" id="PF02223">
    <property type="entry name" value="Thymidylate_kin"/>
    <property type="match status" value="1"/>
</dbReference>
<dbReference type="EMBL" id="BAABEP010000002">
    <property type="protein sequence ID" value="GAA3710961.1"/>
    <property type="molecule type" value="Genomic_DNA"/>
</dbReference>
<name>A0ABP7DYJ6_9ACTN</name>
<comment type="similarity">
    <text evidence="1 10">Belongs to the thymidylate kinase family.</text>
</comment>
<keyword evidence="6 10" id="KW-0547">Nucleotide-binding</keyword>
<evidence type="ECO:0000256" key="4">
    <source>
        <dbReference type="ARBA" id="ARBA00022679"/>
    </source>
</evidence>
<keyword evidence="4 10" id="KW-0808">Transferase</keyword>
<evidence type="ECO:0000259" key="11">
    <source>
        <dbReference type="Pfam" id="PF02223"/>
    </source>
</evidence>
<comment type="caution">
    <text evidence="10">Lacks conserved residue(s) required for the propagation of feature annotation.</text>
</comment>
<organism evidence="12 13">
    <name type="scientific">Streptomyces tremellae</name>
    <dbReference type="NCBI Taxonomy" id="1124239"/>
    <lineage>
        <taxon>Bacteria</taxon>
        <taxon>Bacillati</taxon>
        <taxon>Actinomycetota</taxon>
        <taxon>Actinomycetes</taxon>
        <taxon>Kitasatosporales</taxon>
        <taxon>Streptomycetaceae</taxon>
        <taxon>Streptomyces</taxon>
    </lineage>
</organism>
<dbReference type="Gene3D" id="3.40.50.300">
    <property type="entry name" value="P-loop containing nucleotide triphosphate hydrolases"/>
    <property type="match status" value="1"/>
</dbReference>
<dbReference type="EC" id="2.7.4.9" evidence="2 10"/>
<evidence type="ECO:0000256" key="8">
    <source>
        <dbReference type="ARBA" id="ARBA00022840"/>
    </source>
</evidence>
<dbReference type="PANTHER" id="PTHR10344:SF4">
    <property type="entry name" value="UMP-CMP KINASE 2, MITOCHONDRIAL"/>
    <property type="match status" value="1"/>
</dbReference>
<keyword evidence="5 10" id="KW-0545">Nucleotide biosynthesis</keyword>
<dbReference type="PANTHER" id="PTHR10344">
    <property type="entry name" value="THYMIDYLATE KINASE"/>
    <property type="match status" value="1"/>
</dbReference>
<evidence type="ECO:0000256" key="10">
    <source>
        <dbReference type="HAMAP-Rule" id="MF_00165"/>
    </source>
</evidence>
<sequence length="241" mass="25977">MNPHPTGGEGAGRRGVLVSFEGISGIGKSHLTRLVAQHLDQPLMVEEFSGRRQRGDLGSRIVSALAQAAGADRFLRGGCPASETLLLLAVQLHTYETIRVPLHTGRTVLEGRSLHSVAVYQAAALHPHDDAAALAQAHALMREATAWRPAPDLTVLLTDDTGRALTRAERRDGRPIGAEERAVHERCARLFKELTAGDPRVRRLDRAAQPDPQAAADRIADWITTARPLPWPAPALEGVPA</sequence>